<keyword evidence="4" id="KW-1185">Reference proteome</keyword>
<feature type="region of interest" description="Disordered" evidence="1">
    <location>
        <begin position="34"/>
        <end position="144"/>
    </location>
</feature>
<reference evidence="3 4" key="1">
    <citation type="submission" date="2020-03" db="EMBL/GenBank/DDBJ databases">
        <title>Draft genome of Streptomyces sp. ventii, isolated from the Axial Seamount in the Pacific Ocean, and resequencing of the two type strains Streptomyces lonarensis strain NCL 716 and Streptomyces bohaiensis strain 11A07.</title>
        <authorList>
            <person name="Loughran R.M."/>
            <person name="Pfannmuller K.M."/>
            <person name="Wasson B.J."/>
            <person name="Deadmond M.C."/>
            <person name="Paddock B.E."/>
            <person name="Koyack M.J."/>
            <person name="Gallegos D.A."/>
            <person name="Mitchell E.A."/>
            <person name="Ushijima B."/>
            <person name="Saw J.H."/>
            <person name="Mcphail K.L."/>
            <person name="Videau P."/>
        </authorList>
    </citation>
    <scope>NUCLEOTIDE SEQUENCE [LARGE SCALE GENOMIC DNA]</scope>
    <source>
        <strain evidence="4">5675061</strain>
    </source>
</reference>
<gene>
    <name evidence="3" type="ORF">HCJ92_01235</name>
</gene>
<proteinExistence type="predicted"/>
<evidence type="ECO:0000256" key="1">
    <source>
        <dbReference type="SAM" id="MobiDB-lite"/>
    </source>
</evidence>
<dbReference type="EMBL" id="JAAVJB010000004">
    <property type="protein sequence ID" value="NJP64944.1"/>
    <property type="molecule type" value="Genomic_DNA"/>
</dbReference>
<dbReference type="RefSeq" id="WP_167931467.1">
    <property type="nucleotide sequence ID" value="NZ_JAAVJB010000004.1"/>
</dbReference>
<feature type="compositionally biased region" description="Basic and acidic residues" evidence="1">
    <location>
        <begin position="113"/>
        <end position="122"/>
    </location>
</feature>
<feature type="chain" id="PRO_5046403580" description="Secreted protein" evidence="2">
    <location>
        <begin position="32"/>
        <end position="236"/>
    </location>
</feature>
<protein>
    <recommendedName>
        <fullName evidence="5">Secreted protein</fullName>
    </recommendedName>
</protein>
<evidence type="ECO:0000313" key="3">
    <source>
        <dbReference type="EMBL" id="NJP64944.1"/>
    </source>
</evidence>
<organism evidence="3 4">
    <name type="scientific">Streptomyces spiramenti</name>
    <dbReference type="NCBI Taxonomy" id="2720606"/>
    <lineage>
        <taxon>Bacteria</taxon>
        <taxon>Bacillati</taxon>
        <taxon>Actinomycetota</taxon>
        <taxon>Actinomycetes</taxon>
        <taxon>Kitasatosporales</taxon>
        <taxon>Streptomycetaceae</taxon>
        <taxon>Streptomyces</taxon>
    </lineage>
</organism>
<comment type="caution">
    <text evidence="3">The sequence shown here is derived from an EMBL/GenBank/DDBJ whole genome shotgun (WGS) entry which is preliminary data.</text>
</comment>
<evidence type="ECO:0000256" key="2">
    <source>
        <dbReference type="SAM" id="SignalP"/>
    </source>
</evidence>
<accession>A0ABX1ACL6</accession>
<keyword evidence="2" id="KW-0732">Signal</keyword>
<evidence type="ECO:0000313" key="4">
    <source>
        <dbReference type="Proteomes" id="UP000746503"/>
    </source>
</evidence>
<name>A0ABX1ACL6_9ACTN</name>
<dbReference type="Proteomes" id="UP000746503">
    <property type="component" value="Unassembled WGS sequence"/>
</dbReference>
<evidence type="ECO:0008006" key="5">
    <source>
        <dbReference type="Google" id="ProtNLM"/>
    </source>
</evidence>
<feature type="signal peptide" evidence="2">
    <location>
        <begin position="1"/>
        <end position="31"/>
    </location>
</feature>
<sequence length="236" mass="23630">MHESTSRTSELRTTAVASAVALALALPLAFAKDDAQHSDDLHASPPAATGTDGEAGTDGNGDEVADGGEGDRAEAGAAETEVDQGGTAPGRGDEGAQPSGPKSAPGGKATESPADRHADPTDRPGATEAECGPAMSAPRGVEARTCVVTEGTDTWARVYYRNGSGEPLRGELTVRDPGGGSVEVHCDVPATEARGICETPRAPTVDDSTAARYSATAELAAPGTDSTLLRAATPGP</sequence>